<feature type="transmembrane region" description="Helical" evidence="4">
    <location>
        <begin position="279"/>
        <end position="303"/>
    </location>
</feature>
<accession>A0A1I2GJQ3</accession>
<keyword evidence="2 4" id="KW-0472">Membrane</keyword>
<sequence>MNHLSTSLADNLETAQHLFCQSPDLVIRPFQLKSEQRALLLYFEGLVDKVSITHDILRPLISEAEAIKELSNAPVTVGRVQTVSDWTQVEISLFTGKCVLFVDGIAEALIMFTQGWPQRAISEPQTESTIKGAHQGFVETGEQNIALIRRYLPNHELKLNQYIIGKRVRSTMTLLYLSDIVKPDLVKEMEKRLQSIDVDAILSTGELTDYLDDHPFNLLPQFQTTERPDAAVAHLLQGRIALVVDHSPTVLVGPVTFVSFFQTVDDYSHRWLVASFLRALRFVALLITIFLPASYISLIAFHFEVLPFKLLLSIGESRARVPFPPIIEAFLMEISIEMLREAGLRLPGPVGQTIGVVGGIVIGQAAVQAGIVSNIMVIIVALTAISSFIIPDFDMASSLRLIRFPFMIAASLFGLIGIVISMLLLVGFIMSMRTLGIPYGIPVAPLDMRDWKDIFVRFPLFMLKQRPRSTNATQLRRQGRNRKGGQGGNGA</sequence>
<keyword evidence="4" id="KW-1133">Transmembrane helix</keyword>
<gene>
    <name evidence="5" type="ORF">SAMN05216378_5245</name>
</gene>
<feature type="transmembrane region" description="Helical" evidence="4">
    <location>
        <begin position="371"/>
        <end position="390"/>
    </location>
</feature>
<dbReference type="PIRSF" id="PIRSF005690">
    <property type="entry name" value="GerBA"/>
    <property type="match status" value="1"/>
</dbReference>
<dbReference type="Proteomes" id="UP000198855">
    <property type="component" value="Unassembled WGS sequence"/>
</dbReference>
<dbReference type="EMBL" id="FOMT01000006">
    <property type="protein sequence ID" value="SFF16851.1"/>
    <property type="molecule type" value="Genomic_DNA"/>
</dbReference>
<protein>
    <submittedName>
        <fullName evidence="5">Spore germination protein</fullName>
    </submittedName>
</protein>
<keyword evidence="6" id="KW-1185">Reference proteome</keyword>
<dbReference type="PANTHER" id="PTHR22550:SF16">
    <property type="entry name" value="SPORE GERMINATION PROTEIN"/>
    <property type="match status" value="1"/>
</dbReference>
<evidence type="ECO:0000256" key="2">
    <source>
        <dbReference type="ARBA" id="ARBA00023136"/>
    </source>
</evidence>
<evidence type="ECO:0000256" key="1">
    <source>
        <dbReference type="ARBA" id="ARBA00005278"/>
    </source>
</evidence>
<evidence type="ECO:0000256" key="4">
    <source>
        <dbReference type="SAM" id="Phobius"/>
    </source>
</evidence>
<dbReference type="RefSeq" id="WP_091189388.1">
    <property type="nucleotide sequence ID" value="NZ_FOMT01000006.1"/>
</dbReference>
<dbReference type="PANTHER" id="PTHR22550">
    <property type="entry name" value="SPORE GERMINATION PROTEIN"/>
    <property type="match status" value="1"/>
</dbReference>
<feature type="transmembrane region" description="Helical" evidence="4">
    <location>
        <begin position="402"/>
        <end position="430"/>
    </location>
</feature>
<dbReference type="STRING" id="1045775.SAMN05216378_5245"/>
<dbReference type="GO" id="GO:0016020">
    <property type="term" value="C:membrane"/>
    <property type="evidence" value="ECO:0007669"/>
    <property type="project" value="InterPro"/>
</dbReference>
<comment type="similarity">
    <text evidence="1">Belongs to the GerABKA family.</text>
</comment>
<dbReference type="AlphaFoldDB" id="A0A1I2GJQ3"/>
<proteinExistence type="inferred from homology"/>
<name>A0A1I2GJQ3_9BACL</name>
<dbReference type="InterPro" id="IPR004995">
    <property type="entry name" value="Spore_Ger"/>
</dbReference>
<feature type="region of interest" description="Disordered" evidence="3">
    <location>
        <begin position="469"/>
        <end position="491"/>
    </location>
</feature>
<dbReference type="Pfam" id="PF03323">
    <property type="entry name" value="GerA"/>
    <property type="match status" value="1"/>
</dbReference>
<evidence type="ECO:0000256" key="3">
    <source>
        <dbReference type="SAM" id="MobiDB-lite"/>
    </source>
</evidence>
<dbReference type="InterPro" id="IPR050768">
    <property type="entry name" value="UPF0353/GerABKA_families"/>
</dbReference>
<keyword evidence="4" id="KW-0812">Transmembrane</keyword>
<evidence type="ECO:0000313" key="5">
    <source>
        <dbReference type="EMBL" id="SFF16851.1"/>
    </source>
</evidence>
<dbReference type="OrthoDB" id="1726708at2"/>
<organism evidence="5 6">
    <name type="scientific">Paenibacillus catalpae</name>
    <dbReference type="NCBI Taxonomy" id="1045775"/>
    <lineage>
        <taxon>Bacteria</taxon>
        <taxon>Bacillati</taxon>
        <taxon>Bacillota</taxon>
        <taxon>Bacilli</taxon>
        <taxon>Bacillales</taxon>
        <taxon>Paenibacillaceae</taxon>
        <taxon>Paenibacillus</taxon>
    </lineage>
</organism>
<reference evidence="6" key="1">
    <citation type="submission" date="2016-10" db="EMBL/GenBank/DDBJ databases">
        <authorList>
            <person name="Varghese N."/>
            <person name="Submissions S."/>
        </authorList>
    </citation>
    <scope>NUCLEOTIDE SEQUENCE [LARGE SCALE GENOMIC DNA]</scope>
    <source>
        <strain evidence="6">CGMCC 1.10784</strain>
    </source>
</reference>
<dbReference type="GO" id="GO:0009847">
    <property type="term" value="P:spore germination"/>
    <property type="evidence" value="ECO:0007669"/>
    <property type="project" value="InterPro"/>
</dbReference>
<evidence type="ECO:0000313" key="6">
    <source>
        <dbReference type="Proteomes" id="UP000198855"/>
    </source>
</evidence>